<gene>
    <name evidence="1" type="ORF">ERICV_02855</name>
</gene>
<dbReference type="Proteomes" id="UP000464330">
    <property type="component" value="Chromosome"/>
</dbReference>
<reference evidence="1 2" key="1">
    <citation type="journal article" date="2020" name="Int. J. Med. Microbiol.">
        <title>Discovery of Paenibacillus larvae ERIC V: Phenotypic and genomic comparison to genotypes ERIC I-IV reveal different inventories of virulence factors which correlate with epidemiological prevalences of American Foulbrood.</title>
        <authorList>
            <person name="Beims H."/>
            <person name="Bunk B."/>
            <person name="Erler S."/>
            <person name="Mohr K.I."/>
            <person name="Sproer C."/>
            <person name="Pradella S."/>
            <person name="Gunther G."/>
            <person name="Rohde M."/>
            <person name="von der Ohe W."/>
            <person name="Steinert M."/>
        </authorList>
    </citation>
    <scope>NUCLEOTIDE SEQUENCE [LARGE SCALE GENOMIC DNA]</scope>
    <source>
        <strain evidence="1">Eric_V</strain>
    </source>
</reference>
<dbReference type="EMBL" id="CP019717">
    <property type="protein sequence ID" value="QHZ51974.1"/>
    <property type="molecule type" value="Genomic_DNA"/>
</dbReference>
<proteinExistence type="predicted"/>
<evidence type="ECO:0000313" key="1">
    <source>
        <dbReference type="EMBL" id="QHZ51974.1"/>
    </source>
</evidence>
<sequence>MYEEAVLKQVLCFRIASSLFKRIQFVRVLGWNIPAVIRQRHTDTIHPNIFEPGPF</sequence>
<protein>
    <submittedName>
        <fullName evidence="1">Uncharacterized protein</fullName>
    </submittedName>
</protein>
<dbReference type="AlphaFoldDB" id="A0A6C0QTE3"/>
<name>A0A6C0QTE3_9BACL</name>
<accession>A0A6C0QTE3</accession>
<organism evidence="1 2">
    <name type="scientific">Paenibacillus larvae subsp. larvae</name>
    <dbReference type="NCBI Taxonomy" id="147375"/>
    <lineage>
        <taxon>Bacteria</taxon>
        <taxon>Bacillati</taxon>
        <taxon>Bacillota</taxon>
        <taxon>Bacilli</taxon>
        <taxon>Bacillales</taxon>
        <taxon>Paenibacillaceae</taxon>
        <taxon>Paenibacillus</taxon>
    </lineage>
</organism>
<evidence type="ECO:0000313" key="2">
    <source>
        <dbReference type="Proteomes" id="UP000464330"/>
    </source>
</evidence>